<dbReference type="PROSITE" id="PS51063">
    <property type="entry name" value="HTH_CRP_2"/>
    <property type="match status" value="1"/>
</dbReference>
<keyword evidence="3" id="KW-0804">Transcription</keyword>
<dbReference type="AlphaFoldDB" id="I3CHH8"/>
<keyword evidence="7" id="KW-1185">Reference proteome</keyword>
<gene>
    <name evidence="6" type="ORF">BegalDRAFT_2215</name>
</gene>
<dbReference type="CDD" id="cd00092">
    <property type="entry name" value="HTH_CRP"/>
    <property type="match status" value="1"/>
</dbReference>
<proteinExistence type="predicted"/>
<dbReference type="InterPro" id="IPR012318">
    <property type="entry name" value="HTH_CRP"/>
</dbReference>
<evidence type="ECO:0000259" key="4">
    <source>
        <dbReference type="PROSITE" id="PS50042"/>
    </source>
</evidence>
<dbReference type="STRING" id="395493.BegalDRAFT_2215"/>
<dbReference type="PROSITE" id="PS50042">
    <property type="entry name" value="CNMP_BINDING_3"/>
    <property type="match status" value="1"/>
</dbReference>
<evidence type="ECO:0000313" key="7">
    <source>
        <dbReference type="Proteomes" id="UP000005744"/>
    </source>
</evidence>
<accession>I3CHH8</accession>
<dbReference type="PRINTS" id="PR00034">
    <property type="entry name" value="HTHCRP"/>
</dbReference>
<reference evidence="6 7" key="1">
    <citation type="submission" date="2011-11" db="EMBL/GenBank/DDBJ databases">
        <title>Improved High-Quality Draft sequence of Beggiatoa alba B18lD.</title>
        <authorList>
            <consortium name="US DOE Joint Genome Institute"/>
            <person name="Lucas S."/>
            <person name="Han J."/>
            <person name="Lapidus A."/>
            <person name="Cheng J.-F."/>
            <person name="Goodwin L."/>
            <person name="Pitluck S."/>
            <person name="Peters L."/>
            <person name="Mikhailova N."/>
            <person name="Held B."/>
            <person name="Detter J.C."/>
            <person name="Han C."/>
            <person name="Tapia R."/>
            <person name="Land M."/>
            <person name="Hauser L."/>
            <person name="Kyrpides N."/>
            <person name="Ivanova N."/>
            <person name="Pagani I."/>
            <person name="Samuel K."/>
            <person name="Teske A."/>
            <person name="Mueller J."/>
            <person name="Woyke T."/>
        </authorList>
    </citation>
    <scope>NUCLEOTIDE SEQUENCE [LARGE SCALE GENOMIC DNA]</scope>
    <source>
        <strain evidence="6 7">B18LD</strain>
    </source>
</reference>
<dbReference type="GO" id="GO:0003700">
    <property type="term" value="F:DNA-binding transcription factor activity"/>
    <property type="evidence" value="ECO:0007669"/>
    <property type="project" value="TreeGrafter"/>
</dbReference>
<dbReference type="HOGENOM" id="CLU_075053_0_0_6"/>
<keyword evidence="2" id="KW-0238">DNA-binding</keyword>
<dbReference type="Gene3D" id="1.10.10.10">
    <property type="entry name" value="Winged helix-like DNA-binding domain superfamily/Winged helix DNA-binding domain"/>
    <property type="match status" value="1"/>
</dbReference>
<dbReference type="InterPro" id="IPR018490">
    <property type="entry name" value="cNMP-bd_dom_sf"/>
</dbReference>
<dbReference type="OrthoDB" id="9126850at2"/>
<dbReference type="InterPro" id="IPR050397">
    <property type="entry name" value="Env_Response_Regulators"/>
</dbReference>
<dbReference type="SUPFAM" id="SSF46785">
    <property type="entry name" value="Winged helix' DNA-binding domain"/>
    <property type="match status" value="1"/>
</dbReference>
<keyword evidence="1" id="KW-0805">Transcription regulation</keyword>
<dbReference type="InterPro" id="IPR014710">
    <property type="entry name" value="RmlC-like_jellyroll"/>
</dbReference>
<dbReference type="PANTHER" id="PTHR24567">
    <property type="entry name" value="CRP FAMILY TRANSCRIPTIONAL REGULATORY PROTEIN"/>
    <property type="match status" value="1"/>
</dbReference>
<dbReference type="GO" id="GO:0003677">
    <property type="term" value="F:DNA binding"/>
    <property type="evidence" value="ECO:0007669"/>
    <property type="project" value="UniProtKB-KW"/>
</dbReference>
<dbReference type="CDD" id="cd00038">
    <property type="entry name" value="CAP_ED"/>
    <property type="match status" value="1"/>
</dbReference>
<dbReference type="EMBL" id="JH600070">
    <property type="protein sequence ID" value="EIJ43071.1"/>
    <property type="molecule type" value="Genomic_DNA"/>
</dbReference>
<dbReference type="eggNOG" id="COG0664">
    <property type="taxonomic scope" value="Bacteria"/>
</dbReference>
<feature type="domain" description="Cyclic nucleotide-binding" evidence="4">
    <location>
        <begin position="24"/>
        <end position="133"/>
    </location>
</feature>
<organism evidence="6 7">
    <name type="scientific">Beggiatoa alba B18LD</name>
    <dbReference type="NCBI Taxonomy" id="395493"/>
    <lineage>
        <taxon>Bacteria</taxon>
        <taxon>Pseudomonadati</taxon>
        <taxon>Pseudomonadota</taxon>
        <taxon>Gammaproteobacteria</taxon>
        <taxon>Thiotrichales</taxon>
        <taxon>Thiotrichaceae</taxon>
        <taxon>Beggiatoa</taxon>
    </lineage>
</organism>
<evidence type="ECO:0000256" key="2">
    <source>
        <dbReference type="ARBA" id="ARBA00023125"/>
    </source>
</evidence>
<feature type="domain" description="HTH crp-type" evidence="5">
    <location>
        <begin position="158"/>
        <end position="232"/>
    </location>
</feature>
<dbReference type="InterPro" id="IPR036390">
    <property type="entry name" value="WH_DNA-bd_sf"/>
</dbReference>
<dbReference type="InterPro" id="IPR000595">
    <property type="entry name" value="cNMP-bd_dom"/>
</dbReference>
<evidence type="ECO:0000256" key="1">
    <source>
        <dbReference type="ARBA" id="ARBA00023015"/>
    </source>
</evidence>
<dbReference type="SUPFAM" id="SSF51206">
    <property type="entry name" value="cAMP-binding domain-like"/>
    <property type="match status" value="1"/>
</dbReference>
<dbReference type="Proteomes" id="UP000005744">
    <property type="component" value="Unassembled WGS sequence"/>
</dbReference>
<evidence type="ECO:0000259" key="5">
    <source>
        <dbReference type="PROSITE" id="PS51063"/>
    </source>
</evidence>
<dbReference type="SMART" id="SM00100">
    <property type="entry name" value="cNMP"/>
    <property type="match status" value="1"/>
</dbReference>
<name>I3CHH8_9GAMM</name>
<dbReference type="InterPro" id="IPR036388">
    <property type="entry name" value="WH-like_DNA-bd_sf"/>
</dbReference>
<protein>
    <submittedName>
        <fullName evidence="6">cAMP-binding protein</fullName>
    </submittedName>
</protein>
<dbReference type="Pfam" id="PF13545">
    <property type="entry name" value="HTH_Crp_2"/>
    <property type="match status" value="1"/>
</dbReference>
<dbReference type="RefSeq" id="WP_002689964.1">
    <property type="nucleotide sequence ID" value="NZ_JH600070.1"/>
</dbReference>
<dbReference type="GO" id="GO:0005829">
    <property type="term" value="C:cytosol"/>
    <property type="evidence" value="ECO:0007669"/>
    <property type="project" value="TreeGrafter"/>
</dbReference>
<dbReference type="Pfam" id="PF00027">
    <property type="entry name" value="cNMP_binding"/>
    <property type="match status" value="1"/>
</dbReference>
<evidence type="ECO:0000313" key="6">
    <source>
        <dbReference type="EMBL" id="EIJ43071.1"/>
    </source>
</evidence>
<dbReference type="Gene3D" id="2.60.120.10">
    <property type="entry name" value="Jelly Rolls"/>
    <property type="match status" value="1"/>
</dbReference>
<dbReference type="PANTHER" id="PTHR24567:SF28">
    <property type="entry name" value="LISTERIOLYSIN REGULATORY PROTEIN"/>
    <property type="match status" value="1"/>
</dbReference>
<dbReference type="SMART" id="SM00419">
    <property type="entry name" value="HTH_CRP"/>
    <property type="match status" value="1"/>
</dbReference>
<sequence length="252" mass="28856">MTNRSKKSEQTVPCHACPVRKLNRFQPLPESQQAVVQQYRAGQTTIPAKQYLYREGELHGNIYTVFSGWIMLYKTLSNGGRQILRYVLPGDFIGFQADLQFPMNHSAQTLTDCTLCVFPRPNFLQMLQTNPELGLQIAWITARDMTLGQEYLVNIGRKNAKERLAFLFLELYQRLRLRNPKITDSIPFPMTQEDIADTLGLTLVHVNRTLRSLREEGLVNLSHHTLTILDYDQLSDITGFNNSTLATDQPLL</sequence>
<evidence type="ECO:0000256" key="3">
    <source>
        <dbReference type="ARBA" id="ARBA00023163"/>
    </source>
</evidence>